<dbReference type="EMBL" id="JASMQC010000040">
    <property type="protein sequence ID" value="KAK1930294.1"/>
    <property type="molecule type" value="Genomic_DNA"/>
</dbReference>
<evidence type="ECO:0000313" key="3">
    <source>
        <dbReference type="Proteomes" id="UP001259832"/>
    </source>
</evidence>
<feature type="region of interest" description="Disordered" evidence="1">
    <location>
        <begin position="323"/>
        <end position="357"/>
    </location>
</feature>
<gene>
    <name evidence="2" type="ORF">P3T76_014254</name>
</gene>
<accession>A0AAD9LCH2</accession>
<keyword evidence="3" id="KW-1185">Reference proteome</keyword>
<evidence type="ECO:0000313" key="2">
    <source>
        <dbReference type="EMBL" id="KAK1930294.1"/>
    </source>
</evidence>
<reference evidence="2" key="1">
    <citation type="submission" date="2023-08" db="EMBL/GenBank/DDBJ databases">
        <title>Reference Genome Resource for the Citrus Pathogen Phytophthora citrophthora.</title>
        <authorList>
            <person name="Moller H."/>
            <person name="Coetzee B."/>
            <person name="Rose L.J."/>
            <person name="Van Niekerk J.M."/>
        </authorList>
    </citation>
    <scope>NUCLEOTIDE SEQUENCE</scope>
    <source>
        <strain evidence="2">STE-U-9442</strain>
    </source>
</reference>
<dbReference type="AlphaFoldDB" id="A0AAD9LCH2"/>
<evidence type="ECO:0000256" key="1">
    <source>
        <dbReference type="SAM" id="MobiDB-lite"/>
    </source>
</evidence>
<dbReference type="Proteomes" id="UP001259832">
    <property type="component" value="Unassembled WGS sequence"/>
</dbReference>
<sequence length="357" mass="40179">MDHYTTRTHVEVSPREFAAWNSRPMLPHEDPRHYERACPSVRFHDGMPFIPWTALQDKIPKADSRKLTDVVVERFNAKRLIVSGHTSELPTDPVQNNGAAYLSLERALGDTGMKECVKKTYSDWDTDTPVEVQPAEYEHNPGLLYSPEATPGLYALYFITTQSYTDGPVVVGKETFVMKAGRSYNITRRFEDHRTGSDFSFGGEGRFLFGIAVTVEGVPRAEGMLHAKMTQFGFAWPMVTSFPKRTCDTYKYSSISLPLIHYIFCKRCVVPPPSTPPLPPLPHLGGDLPKSRLSSWCCHWQYRLSLYNLPRYTHVHSKTKRCGEVASGGNTPPPGSPERQCQALTKSAPVPCDALRR</sequence>
<proteinExistence type="predicted"/>
<comment type="caution">
    <text evidence="2">The sequence shown here is derived from an EMBL/GenBank/DDBJ whole genome shotgun (WGS) entry which is preliminary data.</text>
</comment>
<protein>
    <submittedName>
        <fullName evidence="2">Uncharacterized protein</fullName>
    </submittedName>
</protein>
<name>A0AAD9LCH2_9STRA</name>
<organism evidence="2 3">
    <name type="scientific">Phytophthora citrophthora</name>
    <dbReference type="NCBI Taxonomy" id="4793"/>
    <lineage>
        <taxon>Eukaryota</taxon>
        <taxon>Sar</taxon>
        <taxon>Stramenopiles</taxon>
        <taxon>Oomycota</taxon>
        <taxon>Peronosporomycetes</taxon>
        <taxon>Peronosporales</taxon>
        <taxon>Peronosporaceae</taxon>
        <taxon>Phytophthora</taxon>
    </lineage>
</organism>